<evidence type="ECO:0000256" key="2">
    <source>
        <dbReference type="ARBA" id="ARBA00006677"/>
    </source>
</evidence>
<gene>
    <name evidence="7" type="ORF">SO802_026287</name>
</gene>
<sequence>MIQGRFQPVSAVSVTGRYDLIRPIRPDSGQIGSIRRKSEKKNLRHTDARAATSDVTPHVGLRYNRAETIRSLIWKVGPVLPQEIQEKLSHAEEDYFKKHAGTLRSYMSRLDLDLTVDMVPPKDPYIQIVNICTKEKPSKCQPCRISNVPFGCEEFRDGIGAKRGWVRAEESQNLM</sequence>
<reference evidence="7 8" key="1">
    <citation type="submission" date="2024-01" db="EMBL/GenBank/DDBJ databases">
        <title>A telomere-to-telomere, gap-free genome of sweet tea (Lithocarpus litseifolius).</title>
        <authorList>
            <person name="Zhou J."/>
        </authorList>
    </citation>
    <scope>NUCLEOTIDE SEQUENCE [LARGE SCALE GENOMIC DNA]</scope>
    <source>
        <strain evidence="7">Zhou-2022a</strain>
        <tissue evidence="7">Leaf</tissue>
    </source>
</reference>
<dbReference type="Gene3D" id="1.20.58.1030">
    <property type="match status" value="1"/>
</dbReference>
<keyword evidence="3" id="KW-0235">DNA replication</keyword>
<comment type="caution">
    <text evidence="7">The sequence shown here is derived from an EMBL/GenBank/DDBJ whole genome shotgun (WGS) entry which is preliminary data.</text>
</comment>
<proteinExistence type="inferred from homology"/>
<dbReference type="PANTHER" id="PTHR12914">
    <property type="entry name" value="PARTNER OF SLD5"/>
    <property type="match status" value="1"/>
</dbReference>
<evidence type="ECO:0000313" key="8">
    <source>
        <dbReference type="Proteomes" id="UP001459277"/>
    </source>
</evidence>
<evidence type="ECO:0000256" key="3">
    <source>
        <dbReference type="ARBA" id="ARBA00022705"/>
    </source>
</evidence>
<dbReference type="PANTHER" id="PTHR12914:SF2">
    <property type="entry name" value="DNA REPLICATION COMPLEX GINS PROTEIN PSF1"/>
    <property type="match status" value="1"/>
</dbReference>
<protein>
    <recommendedName>
        <fullName evidence="6">GINS subunit domain-containing protein</fullName>
    </recommendedName>
</protein>
<organism evidence="7 8">
    <name type="scientific">Lithocarpus litseifolius</name>
    <dbReference type="NCBI Taxonomy" id="425828"/>
    <lineage>
        <taxon>Eukaryota</taxon>
        <taxon>Viridiplantae</taxon>
        <taxon>Streptophyta</taxon>
        <taxon>Embryophyta</taxon>
        <taxon>Tracheophyta</taxon>
        <taxon>Spermatophyta</taxon>
        <taxon>Magnoliopsida</taxon>
        <taxon>eudicotyledons</taxon>
        <taxon>Gunneridae</taxon>
        <taxon>Pentapetalae</taxon>
        <taxon>rosids</taxon>
        <taxon>fabids</taxon>
        <taxon>Fagales</taxon>
        <taxon>Fagaceae</taxon>
        <taxon>Lithocarpus</taxon>
    </lineage>
</organism>
<comment type="similarity">
    <text evidence="2">Belongs to the GINS1/PSF1 family.</text>
</comment>
<name>A0AAW2BZM4_9ROSI</name>
<dbReference type="Proteomes" id="UP001459277">
    <property type="component" value="Unassembled WGS sequence"/>
</dbReference>
<evidence type="ECO:0000256" key="5">
    <source>
        <dbReference type="SAM" id="MobiDB-lite"/>
    </source>
</evidence>
<dbReference type="EMBL" id="JAZDWU010000009">
    <property type="protein sequence ID" value="KAK9991302.1"/>
    <property type="molecule type" value="Genomic_DNA"/>
</dbReference>
<keyword evidence="8" id="KW-1185">Reference proteome</keyword>
<dbReference type="InterPro" id="IPR021151">
    <property type="entry name" value="GINS_A"/>
</dbReference>
<evidence type="ECO:0000313" key="7">
    <source>
        <dbReference type="EMBL" id="KAK9991302.1"/>
    </source>
</evidence>
<evidence type="ECO:0000259" key="6">
    <source>
        <dbReference type="Pfam" id="PF05916"/>
    </source>
</evidence>
<accession>A0AAW2BZM4</accession>
<evidence type="ECO:0000256" key="4">
    <source>
        <dbReference type="ARBA" id="ARBA00023242"/>
    </source>
</evidence>
<dbReference type="Pfam" id="PF05916">
    <property type="entry name" value="Sld5"/>
    <property type="match status" value="1"/>
</dbReference>
<feature type="domain" description="GINS subunit" evidence="6">
    <location>
        <begin position="61"/>
        <end position="110"/>
    </location>
</feature>
<keyword evidence="4" id="KW-0539">Nucleus</keyword>
<evidence type="ECO:0000256" key="1">
    <source>
        <dbReference type="ARBA" id="ARBA00004123"/>
    </source>
</evidence>
<dbReference type="InterPro" id="IPR036224">
    <property type="entry name" value="GINS_bundle-like_dom_sf"/>
</dbReference>
<dbReference type="InterPro" id="IPR005339">
    <property type="entry name" value="GINS_Psf1"/>
</dbReference>
<comment type="subcellular location">
    <subcellularLocation>
        <location evidence="1">Nucleus</location>
    </subcellularLocation>
</comment>
<dbReference type="SUPFAM" id="SSF158573">
    <property type="entry name" value="GINS helical bundle-like"/>
    <property type="match status" value="1"/>
</dbReference>
<feature type="region of interest" description="Disordered" evidence="5">
    <location>
        <begin position="29"/>
        <end position="50"/>
    </location>
</feature>
<dbReference type="GO" id="GO:0000811">
    <property type="term" value="C:GINS complex"/>
    <property type="evidence" value="ECO:0007669"/>
    <property type="project" value="InterPro"/>
</dbReference>
<dbReference type="AlphaFoldDB" id="A0AAW2BZM4"/>
<dbReference type="GO" id="GO:1902983">
    <property type="term" value="P:DNA strand elongation involved in mitotic DNA replication"/>
    <property type="evidence" value="ECO:0007669"/>
    <property type="project" value="TreeGrafter"/>
</dbReference>